<dbReference type="GO" id="GO:0005829">
    <property type="term" value="C:cytosol"/>
    <property type="evidence" value="ECO:0007669"/>
    <property type="project" value="TreeGrafter"/>
</dbReference>
<evidence type="ECO:0000313" key="7">
    <source>
        <dbReference type="Proteomes" id="UP000587880"/>
    </source>
</evidence>
<keyword evidence="1" id="KW-0540">Nuclease</keyword>
<dbReference type="GO" id="GO:0004519">
    <property type="term" value="F:endonuclease activity"/>
    <property type="evidence" value="ECO:0007669"/>
    <property type="project" value="UniProtKB-KW"/>
</dbReference>
<dbReference type="CDD" id="cd00085">
    <property type="entry name" value="HNHc"/>
    <property type="match status" value="1"/>
</dbReference>
<keyword evidence="6" id="KW-0255">Endonuclease</keyword>
<dbReference type="Pfam" id="PF01844">
    <property type="entry name" value="HNH"/>
    <property type="match status" value="1"/>
</dbReference>
<evidence type="ECO:0000256" key="2">
    <source>
        <dbReference type="ARBA" id="ARBA00022801"/>
    </source>
</evidence>
<dbReference type="AlphaFoldDB" id="A0A7X9XQF2"/>
<organism evidence="6 7">
    <name type="scientific">Clostridium beijerinckii</name>
    <name type="common">Clostridium MP</name>
    <dbReference type="NCBI Taxonomy" id="1520"/>
    <lineage>
        <taxon>Bacteria</taxon>
        <taxon>Bacillati</taxon>
        <taxon>Bacillota</taxon>
        <taxon>Clostridia</taxon>
        <taxon>Eubacteriales</taxon>
        <taxon>Clostridiaceae</taxon>
        <taxon>Clostridium</taxon>
    </lineage>
</organism>
<keyword evidence="2" id="KW-0378">Hydrolase</keyword>
<comment type="similarity">
    <text evidence="3">Belongs to the HNH nuclease family.</text>
</comment>
<dbReference type="SMART" id="SM00507">
    <property type="entry name" value="HNHc"/>
    <property type="match status" value="1"/>
</dbReference>
<dbReference type="PANTHER" id="PTHR41286:SF1">
    <property type="entry name" value="HNH NUCLEASE YAJD-RELATED"/>
    <property type="match status" value="1"/>
</dbReference>
<evidence type="ECO:0000256" key="4">
    <source>
        <dbReference type="ARBA" id="ARBA00040194"/>
    </source>
</evidence>
<dbReference type="Proteomes" id="UP000587880">
    <property type="component" value="Unassembled WGS sequence"/>
</dbReference>
<dbReference type="GO" id="GO:0003676">
    <property type="term" value="F:nucleic acid binding"/>
    <property type="evidence" value="ECO:0007669"/>
    <property type="project" value="InterPro"/>
</dbReference>
<gene>
    <name evidence="6" type="ORF">HF849_17645</name>
</gene>
<sequence>MKQVNKFYKDPKWMAKRIRILKRDEYRCKECLRYGRSVAAATVHHVIPLDQRPDLKFNSDNLISLCNKCHDKMHDRTNNKLTKLGEQWIKRMKAKNKFQ</sequence>
<evidence type="ECO:0000256" key="3">
    <source>
        <dbReference type="ARBA" id="ARBA00038412"/>
    </source>
</evidence>
<comment type="caution">
    <text evidence="6">The sequence shown here is derived from an EMBL/GenBank/DDBJ whole genome shotgun (WGS) entry which is preliminary data.</text>
</comment>
<dbReference type="Gene3D" id="1.10.30.50">
    <property type="match status" value="1"/>
</dbReference>
<dbReference type="InterPro" id="IPR002711">
    <property type="entry name" value="HNH"/>
</dbReference>
<name>A0A7X9XQF2_CLOBE</name>
<dbReference type="PANTHER" id="PTHR41286">
    <property type="entry name" value="HNH NUCLEASE YAJD-RELATED"/>
    <property type="match status" value="1"/>
</dbReference>
<dbReference type="EMBL" id="JABAGD010000036">
    <property type="protein sequence ID" value="NMF06542.1"/>
    <property type="molecule type" value="Genomic_DNA"/>
</dbReference>
<evidence type="ECO:0000256" key="1">
    <source>
        <dbReference type="ARBA" id="ARBA00022722"/>
    </source>
</evidence>
<evidence type="ECO:0000259" key="5">
    <source>
        <dbReference type="SMART" id="SM00507"/>
    </source>
</evidence>
<dbReference type="GO" id="GO:0008270">
    <property type="term" value="F:zinc ion binding"/>
    <property type="evidence" value="ECO:0007669"/>
    <property type="project" value="InterPro"/>
</dbReference>
<proteinExistence type="inferred from homology"/>
<reference evidence="6 7" key="1">
    <citation type="submission" date="2020-04" db="EMBL/GenBank/DDBJ databases">
        <authorList>
            <person name="Hitch T.C.A."/>
            <person name="Wylensek D."/>
            <person name="Clavel T."/>
        </authorList>
    </citation>
    <scope>NUCLEOTIDE SEQUENCE [LARGE SCALE GENOMIC DNA]</scope>
    <source>
        <strain evidence="6 7">WB01_NA02</strain>
    </source>
</reference>
<dbReference type="RefSeq" id="WP_105411684.1">
    <property type="nucleotide sequence ID" value="NZ_JABAGD010000036.1"/>
</dbReference>
<protein>
    <recommendedName>
        <fullName evidence="4">Putative HNH nuclease YajD</fullName>
    </recommendedName>
</protein>
<evidence type="ECO:0000313" key="6">
    <source>
        <dbReference type="EMBL" id="NMF06542.1"/>
    </source>
</evidence>
<dbReference type="InterPro" id="IPR003615">
    <property type="entry name" value="HNH_nuc"/>
</dbReference>
<accession>A0A7X9XQF2</accession>
<dbReference type="GO" id="GO:0016787">
    <property type="term" value="F:hydrolase activity"/>
    <property type="evidence" value="ECO:0007669"/>
    <property type="project" value="UniProtKB-KW"/>
</dbReference>
<feature type="domain" description="HNH nuclease" evidence="5">
    <location>
        <begin position="15"/>
        <end position="71"/>
    </location>
</feature>